<dbReference type="EMBL" id="LGIA01000045">
    <property type="protein sequence ID" value="KOH46101.1"/>
    <property type="molecule type" value="Genomic_DNA"/>
</dbReference>
<protein>
    <recommendedName>
        <fullName evidence="1">MITD1 C-terminal phospholipase D-like domain-containing protein</fullName>
    </recommendedName>
</protein>
<dbReference type="Pfam" id="PF13337">
    <property type="entry name" value="BrxL_ATPase"/>
    <property type="match status" value="1"/>
</dbReference>
<evidence type="ECO:0000313" key="3">
    <source>
        <dbReference type="Proteomes" id="UP000036958"/>
    </source>
</evidence>
<dbReference type="InterPro" id="IPR032341">
    <property type="entry name" value="MITD1_C"/>
</dbReference>
<evidence type="ECO:0000259" key="1">
    <source>
        <dbReference type="Pfam" id="PF16565"/>
    </source>
</evidence>
<dbReference type="Gene3D" id="3.30.870.30">
    <property type="entry name" value="MITD, C-terminal phospholipase D-like domain"/>
    <property type="match status" value="1"/>
</dbReference>
<feature type="domain" description="MITD1 C-terminal phospholipase D-like" evidence="1">
    <location>
        <begin position="124"/>
        <end position="212"/>
    </location>
</feature>
<keyword evidence="3" id="KW-1185">Reference proteome</keyword>
<accession>A0A0L8VCC1</accession>
<gene>
    <name evidence="2" type="ORF">NC99_10650</name>
</gene>
<name>A0A0L8VCC1_9BACT</name>
<evidence type="ECO:0000313" key="2">
    <source>
        <dbReference type="EMBL" id="KOH46101.1"/>
    </source>
</evidence>
<proteinExistence type="predicted"/>
<sequence length="212" mass="24793">MAIRKAFSGLVKLIYPNKQMTEKEALELIDFAIEGRKRVKDQLYIIDETFLENKVDFCYTVKSSKKKVNVETLERLNDADLSLAEKELDEEFTESGTRKEKEAEPSIVPELREKEIIIRDNQKGITYSSLFGDYLHGANDIELVDPYIRHPHQFRNLLEFCAMLNQIKQKKDEINLHVVSWNDEEHTPISIDNFDEIQESVRSVGINFTYEF</sequence>
<organism evidence="2 3">
    <name type="scientific">Sunxiuqinia dokdonensis</name>
    <dbReference type="NCBI Taxonomy" id="1409788"/>
    <lineage>
        <taxon>Bacteria</taxon>
        <taxon>Pseudomonadati</taxon>
        <taxon>Bacteroidota</taxon>
        <taxon>Bacteroidia</taxon>
        <taxon>Marinilabiliales</taxon>
        <taxon>Prolixibacteraceae</taxon>
        <taxon>Sunxiuqinia</taxon>
    </lineage>
</organism>
<dbReference type="AlphaFoldDB" id="A0A0L8VCC1"/>
<dbReference type="PATRIC" id="fig|1409788.3.peg.1084"/>
<dbReference type="Proteomes" id="UP000036958">
    <property type="component" value="Unassembled WGS sequence"/>
</dbReference>
<dbReference type="InterPro" id="IPR038113">
    <property type="entry name" value="MITD1_C_sf"/>
</dbReference>
<dbReference type="Pfam" id="PF16565">
    <property type="entry name" value="MIT_C"/>
    <property type="match status" value="1"/>
</dbReference>
<dbReference type="InterPro" id="IPR014061">
    <property type="entry name" value="BrxL-like"/>
</dbReference>
<reference evidence="3" key="1">
    <citation type="submission" date="2015-07" db="EMBL/GenBank/DDBJ databases">
        <title>Genome sequencing of Sunxiuqinia dokdonensis strain SK.</title>
        <authorList>
            <person name="Ahn S."/>
            <person name="Kim B.-C."/>
        </authorList>
    </citation>
    <scope>NUCLEOTIDE SEQUENCE [LARGE SCALE GENOMIC DNA]</scope>
    <source>
        <strain evidence="3">SK</strain>
    </source>
</reference>
<comment type="caution">
    <text evidence="2">The sequence shown here is derived from an EMBL/GenBank/DDBJ whole genome shotgun (WGS) entry which is preliminary data.</text>
</comment>
<dbReference type="STRING" id="1409788.NC99_10650"/>